<proteinExistence type="predicted"/>
<reference evidence="1 2" key="1">
    <citation type="journal article" date="2024" name="Commun. Biol.">
        <title>Comparative genomic analysis of thermophilic fungi reveals convergent evolutionary adaptations and gene losses.</title>
        <authorList>
            <person name="Steindorff A.S."/>
            <person name="Aguilar-Pontes M.V."/>
            <person name="Robinson A.J."/>
            <person name="Andreopoulos B."/>
            <person name="LaButti K."/>
            <person name="Kuo A."/>
            <person name="Mondo S."/>
            <person name="Riley R."/>
            <person name="Otillar R."/>
            <person name="Haridas S."/>
            <person name="Lipzen A."/>
            <person name="Grimwood J."/>
            <person name="Schmutz J."/>
            <person name="Clum A."/>
            <person name="Reid I.D."/>
            <person name="Moisan M.C."/>
            <person name="Butler G."/>
            <person name="Nguyen T.T.M."/>
            <person name="Dewar K."/>
            <person name="Conant G."/>
            <person name="Drula E."/>
            <person name="Henrissat B."/>
            <person name="Hansel C."/>
            <person name="Singer S."/>
            <person name="Hutchinson M.I."/>
            <person name="de Vries R.P."/>
            <person name="Natvig D.O."/>
            <person name="Powell A.J."/>
            <person name="Tsang A."/>
            <person name="Grigoriev I.V."/>
        </authorList>
    </citation>
    <scope>NUCLEOTIDE SEQUENCE [LARGE SCALE GENOMIC DNA]</scope>
    <source>
        <strain evidence="1 2">CBS 620.91</strain>
    </source>
</reference>
<organism evidence="1 2">
    <name type="scientific">Humicola insolens</name>
    <name type="common">Soft-rot fungus</name>
    <dbReference type="NCBI Taxonomy" id="85995"/>
    <lineage>
        <taxon>Eukaryota</taxon>
        <taxon>Fungi</taxon>
        <taxon>Dikarya</taxon>
        <taxon>Ascomycota</taxon>
        <taxon>Pezizomycotina</taxon>
        <taxon>Sordariomycetes</taxon>
        <taxon>Sordariomycetidae</taxon>
        <taxon>Sordariales</taxon>
        <taxon>Chaetomiaceae</taxon>
        <taxon>Mycothermus</taxon>
    </lineage>
</organism>
<name>A0ABR3VKU6_HUMIN</name>
<sequence>MSFGDAIRALLDTYANCISRLKAFKGGGNGSGAAPSHNDPSRLRKSLRRDRSLIEQTYSSRLSESGSRLNKGDARAVRALDRVLKRLRNAIANVLRLSTKGDGVDLDYNSLMALSNASRIDAIRTIDSLSHQVKERRFFGGLFSRRRE</sequence>
<protein>
    <submittedName>
        <fullName evidence="1">Uncharacterized protein</fullName>
    </submittedName>
</protein>
<gene>
    <name evidence="1" type="ORF">VTJ49DRAFT_5120</name>
</gene>
<evidence type="ECO:0000313" key="1">
    <source>
        <dbReference type="EMBL" id="KAL1842514.1"/>
    </source>
</evidence>
<evidence type="ECO:0000313" key="2">
    <source>
        <dbReference type="Proteomes" id="UP001583172"/>
    </source>
</evidence>
<accession>A0ABR3VKU6</accession>
<keyword evidence="2" id="KW-1185">Reference proteome</keyword>
<dbReference type="Proteomes" id="UP001583172">
    <property type="component" value="Unassembled WGS sequence"/>
</dbReference>
<comment type="caution">
    <text evidence="1">The sequence shown here is derived from an EMBL/GenBank/DDBJ whole genome shotgun (WGS) entry which is preliminary data.</text>
</comment>
<dbReference type="EMBL" id="JAZGSY010000041">
    <property type="protein sequence ID" value="KAL1842514.1"/>
    <property type="molecule type" value="Genomic_DNA"/>
</dbReference>